<dbReference type="Proteomes" id="UP000193083">
    <property type="component" value="Unassembled WGS sequence"/>
</dbReference>
<proteinExistence type="predicted"/>
<dbReference type="PANTHER" id="PTHR34180">
    <property type="entry name" value="PEPTIDASE C45"/>
    <property type="match status" value="1"/>
</dbReference>
<dbReference type="GO" id="GO:0016740">
    <property type="term" value="F:transferase activity"/>
    <property type="evidence" value="ECO:0007669"/>
    <property type="project" value="UniProtKB-KW"/>
</dbReference>
<dbReference type="NCBIfam" id="NF040521">
    <property type="entry name" value="C45_proenzyme"/>
    <property type="match status" value="1"/>
</dbReference>
<dbReference type="OrthoDB" id="8109453at2"/>
<keyword evidence="2" id="KW-0808">Transferase</keyword>
<dbReference type="PANTHER" id="PTHR34180:SF1">
    <property type="entry name" value="BETA-ALANYL-DOPAMINE_CARCININE HYDROLASE"/>
    <property type="match status" value="1"/>
</dbReference>
<dbReference type="AlphaFoldDB" id="A0A1X7PPP0"/>
<evidence type="ECO:0000313" key="2">
    <source>
        <dbReference type="EMBL" id="SMH53723.1"/>
    </source>
</evidence>
<dbReference type="EMBL" id="FXBL01000004">
    <property type="protein sequence ID" value="SMH53723.1"/>
    <property type="molecule type" value="Genomic_DNA"/>
</dbReference>
<evidence type="ECO:0000259" key="1">
    <source>
        <dbReference type="Pfam" id="PF03417"/>
    </source>
</evidence>
<protein>
    <submittedName>
        <fullName evidence="2">Acyl-coenzyme A:6-aminopenicillanic acid acyl-transferase</fullName>
    </submittedName>
</protein>
<feature type="domain" description="Peptidase C45 hydrolase" evidence="1">
    <location>
        <begin position="134"/>
        <end position="347"/>
    </location>
</feature>
<evidence type="ECO:0000313" key="3">
    <source>
        <dbReference type="Proteomes" id="UP000193083"/>
    </source>
</evidence>
<dbReference type="Gene3D" id="3.60.60.10">
    <property type="entry name" value="Penicillin V Acylase, Chain A"/>
    <property type="match status" value="1"/>
</dbReference>
<sequence>MHVQPFPFATLTGEPHERGRQYGLLLTGRIRLSAQLYGGTLEALGLPLERRESLIREYSQKIAEFDAAYLEEMEGIAEGADVSLADIVMINARTEVIALARAELGKPEPTEGDPDDGCTCALVMPERSATGRLIHGQNWDWRPECAETGVVLRVRRDDGPDFVTFVEAGGLARSGFNAAGVAITANYLECDRDYTQLGLPLSLVRRKVLEQEHFALAMKAVATTPKSCSNNIMVSTSAGFGIDFECAPDEAFPLYPEDGLLVHANHWVSRVALSKLRDTGRAWVPESFYRDWRVRKLMDERGRKLTGADMKAALFDDFLTPYSVCRPPRKSETNGISSTVAMVIIDAGAGVMEVAPMPSLSRDFLSYPLDDTAALPEGCAPRATSLSLDA</sequence>
<dbReference type="RefSeq" id="WP_085466562.1">
    <property type="nucleotide sequence ID" value="NZ_FXBL01000004.1"/>
</dbReference>
<organism evidence="2 3">
    <name type="scientific">Mesorhizobium australicum</name>
    <dbReference type="NCBI Taxonomy" id="536018"/>
    <lineage>
        <taxon>Bacteria</taxon>
        <taxon>Pseudomonadati</taxon>
        <taxon>Pseudomonadota</taxon>
        <taxon>Alphaproteobacteria</taxon>
        <taxon>Hyphomicrobiales</taxon>
        <taxon>Phyllobacteriaceae</taxon>
        <taxon>Mesorhizobium</taxon>
    </lineage>
</organism>
<gene>
    <name evidence="2" type="ORF">SAMN02982922_4918</name>
</gene>
<keyword evidence="3" id="KW-1185">Reference proteome</keyword>
<dbReference type="InterPro" id="IPR005079">
    <property type="entry name" value="Peptidase_C45_hydrolase"/>
</dbReference>
<accession>A0A1X7PPP0</accession>
<dbReference type="Gene3D" id="1.10.10.2120">
    <property type="match status" value="1"/>
</dbReference>
<dbReference type="InterPro" id="IPR047794">
    <property type="entry name" value="C45_proenzyme-like"/>
</dbReference>
<reference evidence="2 3" key="1">
    <citation type="submission" date="2017-04" db="EMBL/GenBank/DDBJ databases">
        <authorList>
            <person name="Afonso C.L."/>
            <person name="Miller P.J."/>
            <person name="Scott M.A."/>
            <person name="Spackman E."/>
            <person name="Goraichik I."/>
            <person name="Dimitrov K.M."/>
            <person name="Suarez D.L."/>
            <person name="Swayne D.E."/>
        </authorList>
    </citation>
    <scope>NUCLEOTIDE SEQUENCE [LARGE SCALE GENOMIC DNA]</scope>
    <source>
        <strain evidence="2 3">B5P</strain>
    </source>
</reference>
<dbReference type="Pfam" id="PF03417">
    <property type="entry name" value="AAT"/>
    <property type="match status" value="1"/>
</dbReference>
<dbReference type="InterPro" id="IPR047801">
    <property type="entry name" value="Peptidase_C45"/>
</dbReference>
<name>A0A1X7PPP0_9HYPH</name>